<dbReference type="EMBL" id="JBJKBG010000010">
    <property type="protein sequence ID" value="KAL3718582.1"/>
    <property type="molecule type" value="Genomic_DNA"/>
</dbReference>
<dbReference type="Pfam" id="PF08268">
    <property type="entry name" value="FBA_3"/>
    <property type="match status" value="1"/>
</dbReference>
<protein>
    <recommendedName>
        <fullName evidence="1">F-box domain-containing protein</fullName>
    </recommendedName>
</protein>
<dbReference type="Proteomes" id="UP001634007">
    <property type="component" value="Unassembled WGS sequence"/>
</dbReference>
<dbReference type="InterPro" id="IPR001810">
    <property type="entry name" value="F-box_dom"/>
</dbReference>
<accession>A0ABD3IX84</accession>
<comment type="caution">
    <text evidence="2">The sequence shown here is derived from an EMBL/GenBank/DDBJ whole genome shotgun (WGS) entry which is preliminary data.</text>
</comment>
<dbReference type="InterPro" id="IPR013187">
    <property type="entry name" value="F-box-assoc_dom_typ3"/>
</dbReference>
<gene>
    <name evidence="2" type="ORF">ACJRO7_003672</name>
</gene>
<organism evidence="2 3">
    <name type="scientific">Eucalyptus globulus</name>
    <name type="common">Tasmanian blue gum</name>
    <dbReference type="NCBI Taxonomy" id="34317"/>
    <lineage>
        <taxon>Eukaryota</taxon>
        <taxon>Viridiplantae</taxon>
        <taxon>Streptophyta</taxon>
        <taxon>Embryophyta</taxon>
        <taxon>Tracheophyta</taxon>
        <taxon>Spermatophyta</taxon>
        <taxon>Magnoliopsida</taxon>
        <taxon>eudicotyledons</taxon>
        <taxon>Gunneridae</taxon>
        <taxon>Pentapetalae</taxon>
        <taxon>rosids</taxon>
        <taxon>malvids</taxon>
        <taxon>Myrtales</taxon>
        <taxon>Myrtaceae</taxon>
        <taxon>Myrtoideae</taxon>
        <taxon>Eucalypteae</taxon>
        <taxon>Eucalyptus</taxon>
    </lineage>
</organism>
<dbReference type="PANTHER" id="PTHR31672">
    <property type="entry name" value="BNACNNG10540D PROTEIN"/>
    <property type="match status" value="1"/>
</dbReference>
<dbReference type="AlphaFoldDB" id="A0ABD3IX84"/>
<dbReference type="SUPFAM" id="SSF81383">
    <property type="entry name" value="F-box domain"/>
    <property type="match status" value="1"/>
</dbReference>
<sequence>MPSCHSSSSSSSRLGTPGTSSLPLDLLRDVLSRLPTISLLKLRSICREWRDIIDDPHFTAVLTTAINPWHERWRLHRIGIGVDRLTNRYKIVRLSCLRNRAVPPLKAEVLNQGSRSWRDIASVPPSLLSGGSVFATRSIHRESVGECSLTRISSFDVAKEEFSWTPRPELQDAHLVDLQGVLGLVDSSRQERVDMWAMEDGGRWAKRYSIGLNSPWPVSSHWFLTVLGCGGRKIVFKYLESLLFYDLATDELEYVQRAGDLPAGRGCSSVIVMSLLSPAKLWSADKVLPWVA</sequence>
<dbReference type="PANTHER" id="PTHR31672:SF13">
    <property type="entry name" value="F-BOX PROTEIN CPR30-LIKE"/>
    <property type="match status" value="1"/>
</dbReference>
<dbReference type="InterPro" id="IPR036047">
    <property type="entry name" value="F-box-like_dom_sf"/>
</dbReference>
<name>A0ABD3IX84_EUCGL</name>
<dbReference type="InterPro" id="IPR050796">
    <property type="entry name" value="SCF_F-box_component"/>
</dbReference>
<dbReference type="CDD" id="cd22157">
    <property type="entry name" value="F-box_AtFBW1-like"/>
    <property type="match status" value="1"/>
</dbReference>
<evidence type="ECO:0000259" key="1">
    <source>
        <dbReference type="PROSITE" id="PS50181"/>
    </source>
</evidence>
<reference evidence="2 3" key="1">
    <citation type="submission" date="2024-11" db="EMBL/GenBank/DDBJ databases">
        <title>Chromosome-level genome assembly of Eucalyptus globulus Labill. provides insights into its genome evolution.</title>
        <authorList>
            <person name="Li X."/>
        </authorList>
    </citation>
    <scope>NUCLEOTIDE SEQUENCE [LARGE SCALE GENOMIC DNA]</scope>
    <source>
        <strain evidence="2">CL2024</strain>
        <tissue evidence="2">Fresh tender leaves</tissue>
    </source>
</reference>
<dbReference type="Pfam" id="PF00646">
    <property type="entry name" value="F-box"/>
    <property type="match status" value="1"/>
</dbReference>
<proteinExistence type="predicted"/>
<keyword evidence="3" id="KW-1185">Reference proteome</keyword>
<dbReference type="PROSITE" id="PS50181">
    <property type="entry name" value="FBOX"/>
    <property type="match status" value="1"/>
</dbReference>
<dbReference type="SMART" id="SM00256">
    <property type="entry name" value="FBOX"/>
    <property type="match status" value="1"/>
</dbReference>
<feature type="domain" description="F-box" evidence="1">
    <location>
        <begin position="16"/>
        <end position="61"/>
    </location>
</feature>
<dbReference type="Gene3D" id="1.20.1280.50">
    <property type="match status" value="1"/>
</dbReference>
<evidence type="ECO:0000313" key="3">
    <source>
        <dbReference type="Proteomes" id="UP001634007"/>
    </source>
</evidence>
<evidence type="ECO:0000313" key="2">
    <source>
        <dbReference type="EMBL" id="KAL3718582.1"/>
    </source>
</evidence>